<feature type="domain" description="DUF7745" evidence="2">
    <location>
        <begin position="4"/>
        <end position="84"/>
    </location>
</feature>
<dbReference type="EMBL" id="JARKNE010000011">
    <property type="protein sequence ID" value="KAK5785632.1"/>
    <property type="molecule type" value="Genomic_DNA"/>
</dbReference>
<gene>
    <name evidence="3" type="ORF">PVK06_040234</name>
</gene>
<reference evidence="3 4" key="1">
    <citation type="submission" date="2023-03" db="EMBL/GenBank/DDBJ databases">
        <title>WGS of Gossypium arboreum.</title>
        <authorList>
            <person name="Yu D."/>
        </authorList>
    </citation>
    <scope>NUCLEOTIDE SEQUENCE [LARGE SCALE GENOMIC DNA]</scope>
    <source>
        <tissue evidence="3">Leaf</tissue>
    </source>
</reference>
<dbReference type="PANTHER" id="PTHR48200">
    <property type="entry name" value="PROTEIN, PUTATIVE-RELATED"/>
    <property type="match status" value="1"/>
</dbReference>
<dbReference type="InterPro" id="IPR056647">
    <property type="entry name" value="DUF7745"/>
</dbReference>
<comment type="caution">
    <text evidence="3">The sequence shown here is derived from an EMBL/GenBank/DDBJ whole genome shotgun (WGS) entry which is preliminary data.</text>
</comment>
<organism evidence="3 4">
    <name type="scientific">Gossypium arboreum</name>
    <name type="common">Tree cotton</name>
    <name type="synonym">Gossypium nanking</name>
    <dbReference type="NCBI Taxonomy" id="29729"/>
    <lineage>
        <taxon>Eukaryota</taxon>
        <taxon>Viridiplantae</taxon>
        <taxon>Streptophyta</taxon>
        <taxon>Embryophyta</taxon>
        <taxon>Tracheophyta</taxon>
        <taxon>Spermatophyta</taxon>
        <taxon>Magnoliopsida</taxon>
        <taxon>eudicotyledons</taxon>
        <taxon>Gunneridae</taxon>
        <taxon>Pentapetalae</taxon>
        <taxon>rosids</taxon>
        <taxon>malvids</taxon>
        <taxon>Malvales</taxon>
        <taxon>Malvaceae</taxon>
        <taxon>Malvoideae</taxon>
        <taxon>Gossypium</taxon>
    </lineage>
</organism>
<feature type="coiled-coil region" evidence="1">
    <location>
        <begin position="79"/>
        <end position="129"/>
    </location>
</feature>
<name>A0ABR0N4Y7_GOSAR</name>
<evidence type="ECO:0000256" key="1">
    <source>
        <dbReference type="SAM" id="Coils"/>
    </source>
</evidence>
<evidence type="ECO:0000313" key="3">
    <source>
        <dbReference type="EMBL" id="KAK5785632.1"/>
    </source>
</evidence>
<dbReference type="Pfam" id="PF24924">
    <property type="entry name" value="DUF7745"/>
    <property type="match status" value="1"/>
</dbReference>
<keyword evidence="4" id="KW-1185">Reference proteome</keyword>
<dbReference type="Proteomes" id="UP001358586">
    <property type="component" value="Chromosome 11"/>
</dbReference>
<sequence>MAILQSLQYEDVEWRAPWIIPDEILYRCEDFDWVPLLRIWGAVGYVYLLELRQYRSRQFIPVTQGLAQCEFLYNGDNYKKKAEENLDSLKIDYKKLHLSIRTTGLGKTSEKWQQEIKEERIRANQWEKKFQDARI</sequence>
<accession>A0ABR0N4Y7</accession>
<proteinExistence type="predicted"/>
<keyword evidence="1" id="KW-0175">Coiled coil</keyword>
<evidence type="ECO:0000259" key="2">
    <source>
        <dbReference type="Pfam" id="PF24924"/>
    </source>
</evidence>
<dbReference type="PANTHER" id="PTHR48200:SF1">
    <property type="entry name" value="AMINOTRANSFERASE-LIKE PLANT MOBILE DOMAIN-CONTAINING PROTEIN"/>
    <property type="match status" value="1"/>
</dbReference>
<protein>
    <recommendedName>
        <fullName evidence="2">DUF7745 domain-containing protein</fullName>
    </recommendedName>
</protein>
<evidence type="ECO:0000313" key="4">
    <source>
        <dbReference type="Proteomes" id="UP001358586"/>
    </source>
</evidence>